<evidence type="ECO:0008006" key="4">
    <source>
        <dbReference type="Google" id="ProtNLM"/>
    </source>
</evidence>
<feature type="region of interest" description="Disordered" evidence="1">
    <location>
        <begin position="410"/>
        <end position="451"/>
    </location>
</feature>
<evidence type="ECO:0000313" key="3">
    <source>
        <dbReference type="Proteomes" id="UP000813461"/>
    </source>
</evidence>
<reference evidence="2" key="1">
    <citation type="journal article" date="2021" name="Nat. Commun.">
        <title>Genetic determinants of endophytism in the Arabidopsis root mycobiome.</title>
        <authorList>
            <person name="Mesny F."/>
            <person name="Miyauchi S."/>
            <person name="Thiergart T."/>
            <person name="Pickel B."/>
            <person name="Atanasova L."/>
            <person name="Karlsson M."/>
            <person name="Huettel B."/>
            <person name="Barry K.W."/>
            <person name="Haridas S."/>
            <person name="Chen C."/>
            <person name="Bauer D."/>
            <person name="Andreopoulos W."/>
            <person name="Pangilinan J."/>
            <person name="LaButti K."/>
            <person name="Riley R."/>
            <person name="Lipzen A."/>
            <person name="Clum A."/>
            <person name="Drula E."/>
            <person name="Henrissat B."/>
            <person name="Kohler A."/>
            <person name="Grigoriev I.V."/>
            <person name="Martin F.M."/>
            <person name="Hacquard S."/>
        </authorList>
    </citation>
    <scope>NUCLEOTIDE SEQUENCE</scope>
    <source>
        <strain evidence="2">MPI-SDFR-AT-0120</strain>
    </source>
</reference>
<dbReference type="AlphaFoldDB" id="A0A8K0VZN4"/>
<dbReference type="SUPFAM" id="SSF81383">
    <property type="entry name" value="F-box domain"/>
    <property type="match status" value="1"/>
</dbReference>
<dbReference type="InterPro" id="IPR036047">
    <property type="entry name" value="F-box-like_dom_sf"/>
</dbReference>
<feature type="compositionally biased region" description="Low complexity" evidence="1">
    <location>
        <begin position="12"/>
        <end position="29"/>
    </location>
</feature>
<keyword evidence="3" id="KW-1185">Reference proteome</keyword>
<dbReference type="OrthoDB" id="3766406at2759"/>
<comment type="caution">
    <text evidence="2">The sequence shown here is derived from an EMBL/GenBank/DDBJ whole genome shotgun (WGS) entry which is preliminary data.</text>
</comment>
<evidence type="ECO:0000313" key="2">
    <source>
        <dbReference type="EMBL" id="KAH7088942.1"/>
    </source>
</evidence>
<feature type="compositionally biased region" description="Basic and acidic residues" evidence="1">
    <location>
        <begin position="437"/>
        <end position="451"/>
    </location>
</feature>
<name>A0A8K0VZN4_9PLEO</name>
<organism evidence="2 3">
    <name type="scientific">Paraphoma chrysanthemicola</name>
    <dbReference type="NCBI Taxonomy" id="798071"/>
    <lineage>
        <taxon>Eukaryota</taxon>
        <taxon>Fungi</taxon>
        <taxon>Dikarya</taxon>
        <taxon>Ascomycota</taxon>
        <taxon>Pezizomycotina</taxon>
        <taxon>Dothideomycetes</taxon>
        <taxon>Pleosporomycetidae</taxon>
        <taxon>Pleosporales</taxon>
        <taxon>Pleosporineae</taxon>
        <taxon>Phaeosphaeriaceae</taxon>
        <taxon>Paraphoma</taxon>
    </lineage>
</organism>
<gene>
    <name evidence="2" type="ORF">FB567DRAFT_321311</name>
</gene>
<dbReference type="Proteomes" id="UP000813461">
    <property type="component" value="Unassembled WGS sequence"/>
</dbReference>
<sequence length="478" mass="53232">MISKTIFRRSDSSGSSKSRTSTSESTSDGEASRTSIESNHYPDLAITEVEGPEPQSAPILTLPIELLQHIAAYLDTASAAPFSLSSRYIYYALGSTHLSTHINSTKSRFEKRATISALVERAFPDHWFCAWCDKFHAWNPTTTSPTNPSDGQGRDCTDFNSYLTTSTSKDTGAYILRYHHIRLALAHHTHGPAHGIPLSTFSHSTTSMPKLHRTPIPAHLTISAKIVHGRFILHATHALIIPAHLSTNRNILTYLSPLLPSILVAHRASEHGHTNLLAALDNVLRRGWKYPDTQTCADCNTDWSIQVHFFGHRSGGQVRLVLRAWRDLGNGGSPFEQMWRGHACWMRGVDRASAGHARWGTLGDGGIAAGEIRRAFECVDDGAGYVGMKQRSASPLRMRIYQSFMARRGRDGGAGDEVGYGDGEIRRSRARPRTWRTRSENEEAERRQEEERVEIARQVAEELVRMDAMRGRVGSRGW</sequence>
<protein>
    <recommendedName>
        <fullName evidence="4">F-box domain-containing protein</fullName>
    </recommendedName>
</protein>
<evidence type="ECO:0000256" key="1">
    <source>
        <dbReference type="SAM" id="MobiDB-lite"/>
    </source>
</evidence>
<accession>A0A8K0VZN4</accession>
<feature type="region of interest" description="Disordered" evidence="1">
    <location>
        <begin position="1"/>
        <end position="37"/>
    </location>
</feature>
<proteinExistence type="predicted"/>
<dbReference type="EMBL" id="JAGMVJ010000007">
    <property type="protein sequence ID" value="KAH7088942.1"/>
    <property type="molecule type" value="Genomic_DNA"/>
</dbReference>